<feature type="transmembrane region" description="Helical" evidence="6">
    <location>
        <begin position="163"/>
        <end position="180"/>
    </location>
</feature>
<evidence type="ECO:0000313" key="8">
    <source>
        <dbReference type="Proteomes" id="UP000305064"/>
    </source>
</evidence>
<dbReference type="GO" id="GO:0016020">
    <property type="term" value="C:membrane"/>
    <property type="evidence" value="ECO:0007669"/>
    <property type="project" value="UniProtKB-SubCell"/>
</dbReference>
<keyword evidence="4 6" id="KW-1133">Transmembrane helix</keyword>
<protein>
    <submittedName>
        <fullName evidence="7">PTR2-domain-containing protein</fullName>
    </submittedName>
</protein>
<evidence type="ECO:0000256" key="3">
    <source>
        <dbReference type="ARBA" id="ARBA00022692"/>
    </source>
</evidence>
<dbReference type="Gene3D" id="1.20.1250.20">
    <property type="entry name" value="MFS general substrate transporter like domains"/>
    <property type="match status" value="1"/>
</dbReference>
<evidence type="ECO:0000256" key="2">
    <source>
        <dbReference type="ARBA" id="ARBA00005982"/>
    </source>
</evidence>
<keyword evidence="3 6" id="KW-0812">Transmembrane</keyword>
<dbReference type="PANTHER" id="PTHR11654">
    <property type="entry name" value="OLIGOPEPTIDE TRANSPORTER-RELATED"/>
    <property type="match status" value="1"/>
</dbReference>
<dbReference type="InterPro" id="IPR036259">
    <property type="entry name" value="MFS_trans_sf"/>
</dbReference>
<dbReference type="EMBL" id="QZBJ01000020">
    <property type="protein sequence ID" value="THY75722.1"/>
    <property type="molecule type" value="Genomic_DNA"/>
</dbReference>
<name>A0AB38M141_AURPU</name>
<proteinExistence type="inferred from homology"/>
<evidence type="ECO:0000256" key="1">
    <source>
        <dbReference type="ARBA" id="ARBA00004141"/>
    </source>
</evidence>
<sequence length="391" mass="43313">MSNTVLDANELAKAHVPEASMQGTAFERNAGRGSMDVGKAEPLYEVRTPETEVYDDLPTEEDLKTLRRVSGKINWAAYTVAFAELAERFSYYGSSILYTNFVQWPLPEGSRTGAGGLNGQPGALGMGQSAAQGISLFNQFFAYFMPLIGGYVADAHLGRYKTIHIAIVIGIVAHIILVAASAPDVIIHKTSATAAFIIGLLTLCVGTGFFKANISPLLAEQNTDRRMRVETLSTGERVLVDPSVTNSRIFLPPEMKSDLEAQIPAITFQKVITPCIHADFTLHRYVEKFVGFWLAFLLPTVLFVAAPVVLFFNRKNYILSPPTGSILSKFFHMLKFSWKNKQGSFKWDVAKPSNVPVEQRPVWMTYDDAWVDEVKRGLSACKVFLFLPLFL</sequence>
<feature type="transmembrane region" description="Helical" evidence="6">
    <location>
        <begin position="136"/>
        <end position="157"/>
    </location>
</feature>
<evidence type="ECO:0000313" key="7">
    <source>
        <dbReference type="EMBL" id="THY75722.1"/>
    </source>
</evidence>
<feature type="transmembrane region" description="Helical" evidence="6">
    <location>
        <begin position="290"/>
        <end position="312"/>
    </location>
</feature>
<accession>A0AB38M141</accession>
<dbReference type="SUPFAM" id="SSF103473">
    <property type="entry name" value="MFS general substrate transporter"/>
    <property type="match status" value="1"/>
</dbReference>
<comment type="similarity">
    <text evidence="2">Belongs to the major facilitator superfamily. Proton-dependent oligopeptide transporter (POT/PTR) (TC 2.A.17) family.</text>
</comment>
<gene>
    <name evidence="7" type="ORF">D6C94_03812</name>
</gene>
<feature type="transmembrane region" description="Helical" evidence="6">
    <location>
        <begin position="192"/>
        <end position="210"/>
    </location>
</feature>
<dbReference type="Pfam" id="PF00854">
    <property type="entry name" value="PTR2"/>
    <property type="match status" value="2"/>
</dbReference>
<evidence type="ECO:0000256" key="4">
    <source>
        <dbReference type="ARBA" id="ARBA00022989"/>
    </source>
</evidence>
<keyword evidence="5 6" id="KW-0472">Membrane</keyword>
<organism evidence="7 8">
    <name type="scientific">Aureobasidium pullulans</name>
    <name type="common">Black yeast</name>
    <name type="synonym">Pullularia pullulans</name>
    <dbReference type="NCBI Taxonomy" id="5580"/>
    <lineage>
        <taxon>Eukaryota</taxon>
        <taxon>Fungi</taxon>
        <taxon>Dikarya</taxon>
        <taxon>Ascomycota</taxon>
        <taxon>Pezizomycotina</taxon>
        <taxon>Dothideomycetes</taxon>
        <taxon>Dothideomycetidae</taxon>
        <taxon>Dothideales</taxon>
        <taxon>Saccotheciaceae</taxon>
        <taxon>Aureobasidium</taxon>
    </lineage>
</organism>
<reference evidence="7 8" key="1">
    <citation type="submission" date="2018-10" db="EMBL/GenBank/DDBJ databases">
        <title>Fifty Aureobasidium pullulans genomes reveal a recombining polyextremotolerant generalist.</title>
        <authorList>
            <person name="Gostincar C."/>
            <person name="Turk M."/>
            <person name="Zajc J."/>
            <person name="Gunde-Cimerman N."/>
        </authorList>
    </citation>
    <scope>NUCLEOTIDE SEQUENCE [LARGE SCALE GENOMIC DNA]</scope>
    <source>
        <strain evidence="7 8">EXF-4256</strain>
    </source>
</reference>
<comment type="caution">
    <text evidence="7">The sequence shown here is derived from an EMBL/GenBank/DDBJ whole genome shotgun (WGS) entry which is preliminary data.</text>
</comment>
<dbReference type="GO" id="GO:0022857">
    <property type="term" value="F:transmembrane transporter activity"/>
    <property type="evidence" value="ECO:0007669"/>
    <property type="project" value="InterPro"/>
</dbReference>
<comment type="subcellular location">
    <subcellularLocation>
        <location evidence="1">Membrane</location>
        <topology evidence="1">Multi-pass membrane protein</topology>
    </subcellularLocation>
</comment>
<evidence type="ECO:0000256" key="5">
    <source>
        <dbReference type="ARBA" id="ARBA00023136"/>
    </source>
</evidence>
<dbReference type="Proteomes" id="UP000305064">
    <property type="component" value="Unassembled WGS sequence"/>
</dbReference>
<dbReference type="AlphaFoldDB" id="A0AB38M141"/>
<evidence type="ECO:0000256" key="6">
    <source>
        <dbReference type="SAM" id="Phobius"/>
    </source>
</evidence>
<dbReference type="InterPro" id="IPR000109">
    <property type="entry name" value="POT_fam"/>
</dbReference>